<dbReference type="AlphaFoldDB" id="A0A0B0D911"/>
<evidence type="ECO:0000313" key="2">
    <source>
        <dbReference type="Proteomes" id="UP000030664"/>
    </source>
</evidence>
<reference evidence="1 2" key="1">
    <citation type="submission" date="2014-09" db="EMBL/GenBank/DDBJ databases">
        <title>High-quality draft genome sequence of Kocuria marina SO9-6, an actinobacterium isolated from a copper mine.</title>
        <authorList>
            <person name="Castro D.B."/>
            <person name="Pereira L.B."/>
            <person name="Silva M.V."/>
            <person name="Silva B.P."/>
            <person name="Zanardi B.R."/>
            <person name="Carlos C."/>
            <person name="Belgini D.R."/>
            <person name="Limache E.G."/>
            <person name="Lacerda G.V."/>
            <person name="Nery M.B."/>
            <person name="Gomes M.B."/>
            <person name="Souza S."/>
            <person name="Silva T.M."/>
            <person name="Rodrigues V.D."/>
            <person name="Paulino L.C."/>
            <person name="Vicentini R."/>
            <person name="Ferraz L.F."/>
            <person name="Ottoboni L.M."/>
        </authorList>
    </citation>
    <scope>NUCLEOTIDE SEQUENCE [LARGE SCALE GENOMIC DNA]</scope>
    <source>
        <strain evidence="1 2">SO9-6</strain>
    </source>
</reference>
<dbReference type="Proteomes" id="UP000030664">
    <property type="component" value="Unassembled WGS sequence"/>
</dbReference>
<evidence type="ECO:0000313" key="1">
    <source>
        <dbReference type="EMBL" id="KHE73888.1"/>
    </source>
</evidence>
<proteinExistence type="predicted"/>
<dbReference type="EMBL" id="JROM01000045">
    <property type="protein sequence ID" value="KHE73888.1"/>
    <property type="molecule type" value="Genomic_DNA"/>
</dbReference>
<comment type="caution">
    <text evidence="1">The sequence shown here is derived from an EMBL/GenBank/DDBJ whole genome shotgun (WGS) entry which is preliminary data.</text>
</comment>
<name>A0A0B0D911_9MICC</name>
<sequence>MRYSGVEVAEGATVQFAGYRKLAVPSWVVNVWVSAPAVTAPSLAAGVAVSEGDGPALPCSEASAVDGATAAVCAAAVVGAAALAEVV</sequence>
<organism evidence="1 2">
    <name type="scientific">Kocuria marina</name>
    <dbReference type="NCBI Taxonomy" id="223184"/>
    <lineage>
        <taxon>Bacteria</taxon>
        <taxon>Bacillati</taxon>
        <taxon>Actinomycetota</taxon>
        <taxon>Actinomycetes</taxon>
        <taxon>Micrococcales</taxon>
        <taxon>Micrococcaceae</taxon>
        <taxon>Kocuria</taxon>
    </lineage>
</organism>
<protein>
    <submittedName>
        <fullName evidence="1">Uncharacterized protein</fullName>
    </submittedName>
</protein>
<gene>
    <name evidence="1" type="ORF">AS25_10785</name>
</gene>
<accession>A0A0B0D911</accession>
<dbReference type="STRING" id="223184.AS25_10785"/>